<dbReference type="AlphaFoldDB" id="E4KRF6"/>
<comment type="subcellular location">
    <subcellularLocation>
        <location evidence="3">Cytoplasm</location>
    </subcellularLocation>
</comment>
<evidence type="ECO:0000256" key="13">
    <source>
        <dbReference type="ARBA" id="ARBA00022842"/>
    </source>
</evidence>
<dbReference type="PRINTS" id="PR00476">
    <property type="entry name" value="PHFRCTKINASE"/>
</dbReference>
<dbReference type="GO" id="GO:0061621">
    <property type="term" value="P:canonical glycolysis"/>
    <property type="evidence" value="ECO:0007669"/>
    <property type="project" value="TreeGrafter"/>
</dbReference>
<dbReference type="GO" id="GO:0005524">
    <property type="term" value="F:ATP binding"/>
    <property type="evidence" value="ECO:0007669"/>
    <property type="project" value="UniProtKB-KW"/>
</dbReference>
<evidence type="ECO:0000256" key="3">
    <source>
        <dbReference type="ARBA" id="ARBA00004496"/>
    </source>
</evidence>
<dbReference type="GO" id="GO:0003872">
    <property type="term" value="F:6-phosphofructokinase activity"/>
    <property type="evidence" value="ECO:0007669"/>
    <property type="project" value="UniProtKB-EC"/>
</dbReference>
<keyword evidence="11 18" id="KW-0418">Kinase</keyword>
<dbReference type="InterPro" id="IPR012003">
    <property type="entry name" value="ATP_PFK_prok-type"/>
</dbReference>
<dbReference type="STRING" id="908337.HMPREF9257_0456"/>
<dbReference type="Gene3D" id="3.40.50.460">
    <property type="entry name" value="Phosphofructokinase domain"/>
    <property type="match status" value="1"/>
</dbReference>
<dbReference type="PIRSF" id="PIRSF000532">
    <property type="entry name" value="ATP_PFK_prok"/>
    <property type="match status" value="1"/>
</dbReference>
<comment type="catalytic activity">
    <reaction evidence="16">
        <text>beta-D-fructose 6-phosphate + ATP = beta-D-fructose 1,6-bisphosphate + ADP + H(+)</text>
        <dbReference type="Rhea" id="RHEA:16109"/>
        <dbReference type="ChEBI" id="CHEBI:15378"/>
        <dbReference type="ChEBI" id="CHEBI:30616"/>
        <dbReference type="ChEBI" id="CHEBI:32966"/>
        <dbReference type="ChEBI" id="CHEBI:57634"/>
        <dbReference type="ChEBI" id="CHEBI:456216"/>
        <dbReference type="EC" id="2.7.1.11"/>
    </reaction>
</comment>
<dbReference type="SUPFAM" id="SSF53784">
    <property type="entry name" value="Phosphofructokinase"/>
    <property type="match status" value="1"/>
</dbReference>
<comment type="cofactor">
    <cofactor evidence="1">
        <name>Mg(2+)</name>
        <dbReference type="ChEBI" id="CHEBI:18420"/>
    </cofactor>
</comment>
<comment type="caution">
    <text evidence="18">The sequence shown here is derived from an EMBL/GenBank/DDBJ whole genome shotgun (WGS) entry which is preliminary data.</text>
</comment>
<dbReference type="InterPro" id="IPR035966">
    <property type="entry name" value="PKF_sf"/>
</dbReference>
<dbReference type="GO" id="GO:0006002">
    <property type="term" value="P:fructose 6-phosphate metabolic process"/>
    <property type="evidence" value="ECO:0007669"/>
    <property type="project" value="InterPro"/>
</dbReference>
<dbReference type="EMBL" id="AENN01000018">
    <property type="protein sequence ID" value="EFR30517.1"/>
    <property type="molecule type" value="Genomic_DNA"/>
</dbReference>
<dbReference type="GO" id="GO:0046872">
    <property type="term" value="F:metal ion binding"/>
    <property type="evidence" value="ECO:0007669"/>
    <property type="project" value="UniProtKB-KW"/>
</dbReference>
<keyword evidence="6" id="KW-0963">Cytoplasm</keyword>
<protein>
    <recommendedName>
        <fullName evidence="5">6-phosphofructokinase</fullName>
        <ecNumber evidence="5">2.7.1.11</ecNumber>
    </recommendedName>
</protein>
<dbReference type="GO" id="GO:0048029">
    <property type="term" value="F:monosaccharide binding"/>
    <property type="evidence" value="ECO:0007669"/>
    <property type="project" value="TreeGrafter"/>
</dbReference>
<evidence type="ECO:0000256" key="1">
    <source>
        <dbReference type="ARBA" id="ARBA00001946"/>
    </source>
</evidence>
<sequence>MKKIGILTSGGDAPGMNSAIHTLVKGGKQIGIEVLGFNKGYQGLIDLDYQVLDVSKSEAYESRGGTILGTSRCLDFLKPEVRQATVAKVKDLGLDGLIVIGGEGSYQGALALHQLGLNTIAVPGTIDNDIANTDQTIGFYTAVKSVVAMVDQVKTTAASHEFIFAVEVMGRRAPDIAYWAGNALDVEGIIYRPEDMHLEKVLNQIKRSRQQGKNYQIFIVAEGISSAQNFVDWLKPHLDYNIRPLNLGHVQRGGAPAALDRLLAKGFAEKALAALTEGSSGLNVAIKGRHILLQKLEETITAKKELVLPYFF</sequence>
<comment type="pathway">
    <text evidence="4">Carbohydrate degradation; glycolysis; D-glyceraldehyde 3-phosphate and glycerone phosphate from D-glucose: step 3/4.</text>
</comment>
<dbReference type="FunFam" id="3.40.50.460:FF:000002">
    <property type="entry name" value="ATP-dependent 6-phosphofructokinase"/>
    <property type="match status" value="1"/>
</dbReference>
<dbReference type="PROSITE" id="PS00433">
    <property type="entry name" value="PHOSPHOFRUCTOKINASE"/>
    <property type="match status" value="1"/>
</dbReference>
<evidence type="ECO:0000256" key="10">
    <source>
        <dbReference type="ARBA" id="ARBA00022741"/>
    </source>
</evidence>
<evidence type="ECO:0000256" key="12">
    <source>
        <dbReference type="ARBA" id="ARBA00022840"/>
    </source>
</evidence>
<dbReference type="Gene3D" id="3.40.50.450">
    <property type="match status" value="1"/>
</dbReference>
<dbReference type="Proteomes" id="UP000005990">
    <property type="component" value="Unassembled WGS sequence"/>
</dbReference>
<evidence type="ECO:0000256" key="14">
    <source>
        <dbReference type="ARBA" id="ARBA00023152"/>
    </source>
</evidence>
<proteinExistence type="inferred from homology"/>
<evidence type="ECO:0000256" key="11">
    <source>
        <dbReference type="ARBA" id="ARBA00022777"/>
    </source>
</evidence>
<dbReference type="EC" id="2.7.1.11" evidence="5"/>
<feature type="domain" description="Phosphofructokinase" evidence="17">
    <location>
        <begin position="3"/>
        <end position="274"/>
    </location>
</feature>
<name>E4KRF6_9LACT</name>
<comment type="similarity">
    <text evidence="15">Belongs to the phosphofructokinase type A (PFKA) family.</text>
</comment>
<dbReference type="InterPro" id="IPR022953">
    <property type="entry name" value="ATP_PFK"/>
</dbReference>
<evidence type="ECO:0000256" key="9">
    <source>
        <dbReference type="ARBA" id="ARBA00022723"/>
    </source>
</evidence>
<keyword evidence="13" id="KW-0460">Magnesium</keyword>
<dbReference type="OrthoDB" id="9802503at2"/>
<keyword evidence="19" id="KW-1185">Reference proteome</keyword>
<organism evidence="18 19">
    <name type="scientific">Eremococcus coleocola ACS-139-V-Col8</name>
    <dbReference type="NCBI Taxonomy" id="908337"/>
    <lineage>
        <taxon>Bacteria</taxon>
        <taxon>Bacillati</taxon>
        <taxon>Bacillota</taxon>
        <taxon>Bacilli</taxon>
        <taxon>Lactobacillales</taxon>
        <taxon>Aerococcaceae</taxon>
        <taxon>Eremococcus</taxon>
    </lineage>
</organism>
<evidence type="ECO:0000256" key="16">
    <source>
        <dbReference type="ARBA" id="ARBA00048070"/>
    </source>
</evidence>
<evidence type="ECO:0000256" key="5">
    <source>
        <dbReference type="ARBA" id="ARBA00012055"/>
    </source>
</evidence>
<evidence type="ECO:0000256" key="15">
    <source>
        <dbReference type="ARBA" id="ARBA00038478"/>
    </source>
</evidence>
<evidence type="ECO:0000256" key="6">
    <source>
        <dbReference type="ARBA" id="ARBA00022490"/>
    </source>
</evidence>
<keyword evidence="12" id="KW-0067">ATP-binding</keyword>
<dbReference type="PANTHER" id="PTHR13697:SF4">
    <property type="entry name" value="ATP-DEPENDENT 6-PHOSPHOFRUCTOKINASE"/>
    <property type="match status" value="1"/>
</dbReference>
<evidence type="ECO:0000259" key="17">
    <source>
        <dbReference type="Pfam" id="PF00365"/>
    </source>
</evidence>
<dbReference type="InterPro" id="IPR000023">
    <property type="entry name" value="Phosphofructokinase_dom"/>
</dbReference>
<dbReference type="GO" id="GO:0042802">
    <property type="term" value="F:identical protein binding"/>
    <property type="evidence" value="ECO:0007669"/>
    <property type="project" value="TreeGrafter"/>
</dbReference>
<dbReference type="UniPathway" id="UPA00109">
    <property type="reaction ID" value="UER00182"/>
</dbReference>
<dbReference type="PANTHER" id="PTHR13697">
    <property type="entry name" value="PHOSPHOFRUCTOKINASE"/>
    <property type="match status" value="1"/>
</dbReference>
<evidence type="ECO:0000256" key="4">
    <source>
        <dbReference type="ARBA" id="ARBA00004679"/>
    </source>
</evidence>
<dbReference type="GO" id="GO:0070095">
    <property type="term" value="F:fructose-6-phosphate binding"/>
    <property type="evidence" value="ECO:0007669"/>
    <property type="project" value="TreeGrafter"/>
</dbReference>
<evidence type="ECO:0000313" key="19">
    <source>
        <dbReference type="Proteomes" id="UP000005990"/>
    </source>
</evidence>
<gene>
    <name evidence="18" type="primary">pfkA</name>
    <name evidence="18" type="ORF">HMPREF9257_0456</name>
</gene>
<dbReference type="eggNOG" id="COG0205">
    <property type="taxonomic scope" value="Bacteria"/>
</dbReference>
<dbReference type="GO" id="GO:0016208">
    <property type="term" value="F:AMP binding"/>
    <property type="evidence" value="ECO:0007669"/>
    <property type="project" value="TreeGrafter"/>
</dbReference>
<comment type="function">
    <text evidence="2">Catalyzes the phosphorylation of D-fructose 6-phosphate to fructose 1,6-bisphosphate by ATP, the first committing step of glycolysis.</text>
</comment>
<keyword evidence="14" id="KW-0324">Glycolysis</keyword>
<keyword evidence="10" id="KW-0547">Nucleotide-binding</keyword>
<accession>E4KRF6</accession>
<evidence type="ECO:0000256" key="7">
    <source>
        <dbReference type="ARBA" id="ARBA00022533"/>
    </source>
</evidence>
<dbReference type="GO" id="GO:0030388">
    <property type="term" value="P:fructose 1,6-bisphosphate metabolic process"/>
    <property type="evidence" value="ECO:0007669"/>
    <property type="project" value="TreeGrafter"/>
</dbReference>
<dbReference type="RefSeq" id="WP_006419040.1">
    <property type="nucleotide sequence ID" value="NZ_AENN01000018.1"/>
</dbReference>
<keyword evidence="9" id="KW-0479">Metal-binding</keyword>
<dbReference type="GO" id="GO:0005945">
    <property type="term" value="C:6-phosphofructokinase complex"/>
    <property type="evidence" value="ECO:0007669"/>
    <property type="project" value="TreeGrafter"/>
</dbReference>
<evidence type="ECO:0000256" key="2">
    <source>
        <dbReference type="ARBA" id="ARBA00002659"/>
    </source>
</evidence>
<dbReference type="Pfam" id="PF00365">
    <property type="entry name" value="PFK"/>
    <property type="match status" value="1"/>
</dbReference>
<keyword evidence="7" id="KW-0021">Allosteric enzyme</keyword>
<dbReference type="NCBIfam" id="NF002872">
    <property type="entry name" value="PRK03202.1"/>
    <property type="match status" value="1"/>
</dbReference>
<evidence type="ECO:0000313" key="18">
    <source>
        <dbReference type="EMBL" id="EFR30517.1"/>
    </source>
</evidence>
<evidence type="ECO:0000256" key="8">
    <source>
        <dbReference type="ARBA" id="ARBA00022679"/>
    </source>
</evidence>
<dbReference type="InterPro" id="IPR015912">
    <property type="entry name" value="Phosphofructokinase_CS"/>
</dbReference>
<reference evidence="18 19" key="1">
    <citation type="submission" date="2010-10" db="EMBL/GenBank/DDBJ databases">
        <authorList>
            <person name="Durkin A.S."/>
            <person name="Madupu R."/>
            <person name="Torralba M."/>
            <person name="Gillis M."/>
            <person name="Methe B."/>
            <person name="Sutton G."/>
            <person name="Nelson K.E."/>
        </authorList>
    </citation>
    <scope>NUCLEOTIDE SEQUENCE [LARGE SCALE GENOMIC DNA]</scope>
    <source>
        <strain evidence="18 19">ACS-139-V-Col8</strain>
    </source>
</reference>
<keyword evidence="8 18" id="KW-0808">Transferase</keyword>